<evidence type="ECO:0000313" key="1">
    <source>
        <dbReference type="EMBL" id="JAE28767.1"/>
    </source>
</evidence>
<proteinExistence type="predicted"/>
<dbReference type="AlphaFoldDB" id="A0A0A9GW63"/>
<dbReference type="EMBL" id="GBRH01169129">
    <property type="protein sequence ID" value="JAE28767.1"/>
    <property type="molecule type" value="Transcribed_RNA"/>
</dbReference>
<reference evidence="1" key="2">
    <citation type="journal article" date="2015" name="Data Brief">
        <title>Shoot transcriptome of the giant reed, Arundo donax.</title>
        <authorList>
            <person name="Barrero R.A."/>
            <person name="Guerrero F.D."/>
            <person name="Moolhuijzen P."/>
            <person name="Goolsby J.A."/>
            <person name="Tidwell J."/>
            <person name="Bellgard S.E."/>
            <person name="Bellgard M.I."/>
        </authorList>
    </citation>
    <scope>NUCLEOTIDE SEQUENCE</scope>
    <source>
        <tissue evidence="1">Shoot tissue taken approximately 20 cm above the soil surface</tissue>
    </source>
</reference>
<accession>A0A0A9GW63</accession>
<reference evidence="1" key="1">
    <citation type="submission" date="2014-09" db="EMBL/GenBank/DDBJ databases">
        <authorList>
            <person name="Magalhaes I.L.F."/>
            <person name="Oliveira U."/>
            <person name="Santos F.R."/>
            <person name="Vidigal T.H.D.A."/>
            <person name="Brescovit A.D."/>
            <person name="Santos A.J."/>
        </authorList>
    </citation>
    <scope>NUCLEOTIDE SEQUENCE</scope>
    <source>
        <tissue evidence="1">Shoot tissue taken approximately 20 cm above the soil surface</tissue>
    </source>
</reference>
<name>A0A0A9GW63_ARUDO</name>
<sequence length="30" mass="3380">MDQLQIGGPLASSSLSSLWEFLRSMLSIRR</sequence>
<protein>
    <submittedName>
        <fullName evidence="1">Uncharacterized protein</fullName>
    </submittedName>
</protein>
<organism evidence="1">
    <name type="scientific">Arundo donax</name>
    <name type="common">Giant reed</name>
    <name type="synonym">Donax arundinaceus</name>
    <dbReference type="NCBI Taxonomy" id="35708"/>
    <lineage>
        <taxon>Eukaryota</taxon>
        <taxon>Viridiplantae</taxon>
        <taxon>Streptophyta</taxon>
        <taxon>Embryophyta</taxon>
        <taxon>Tracheophyta</taxon>
        <taxon>Spermatophyta</taxon>
        <taxon>Magnoliopsida</taxon>
        <taxon>Liliopsida</taxon>
        <taxon>Poales</taxon>
        <taxon>Poaceae</taxon>
        <taxon>PACMAD clade</taxon>
        <taxon>Arundinoideae</taxon>
        <taxon>Arundineae</taxon>
        <taxon>Arundo</taxon>
    </lineage>
</organism>